<accession>A0AA38GL98</accession>
<feature type="compositionally biased region" description="Polar residues" evidence="1">
    <location>
        <begin position="233"/>
        <end position="244"/>
    </location>
</feature>
<name>A0AA38GL98_TAXCH</name>
<dbReference type="AlphaFoldDB" id="A0AA38GL98"/>
<evidence type="ECO:0000313" key="2">
    <source>
        <dbReference type="EMBL" id="KAH9323909.1"/>
    </source>
</evidence>
<dbReference type="EMBL" id="JAHRHJ020000003">
    <property type="protein sequence ID" value="KAH9323909.1"/>
    <property type="molecule type" value="Genomic_DNA"/>
</dbReference>
<feature type="region of interest" description="Disordered" evidence="1">
    <location>
        <begin position="227"/>
        <end position="261"/>
    </location>
</feature>
<proteinExistence type="predicted"/>
<evidence type="ECO:0000256" key="1">
    <source>
        <dbReference type="SAM" id="MobiDB-lite"/>
    </source>
</evidence>
<reference evidence="2 3" key="1">
    <citation type="journal article" date="2021" name="Nat. Plants">
        <title>The Taxus genome provides insights into paclitaxel biosynthesis.</title>
        <authorList>
            <person name="Xiong X."/>
            <person name="Gou J."/>
            <person name="Liao Q."/>
            <person name="Li Y."/>
            <person name="Zhou Q."/>
            <person name="Bi G."/>
            <person name="Li C."/>
            <person name="Du R."/>
            <person name="Wang X."/>
            <person name="Sun T."/>
            <person name="Guo L."/>
            <person name="Liang H."/>
            <person name="Lu P."/>
            <person name="Wu Y."/>
            <person name="Zhang Z."/>
            <person name="Ro D.K."/>
            <person name="Shang Y."/>
            <person name="Huang S."/>
            <person name="Yan J."/>
        </authorList>
    </citation>
    <scope>NUCLEOTIDE SEQUENCE [LARGE SCALE GENOMIC DNA]</scope>
    <source>
        <strain evidence="2">Ta-2019</strain>
    </source>
</reference>
<keyword evidence="3" id="KW-1185">Reference proteome</keyword>
<feature type="non-terminal residue" evidence="2">
    <location>
        <position position="1"/>
    </location>
</feature>
<dbReference type="Proteomes" id="UP000824469">
    <property type="component" value="Unassembled WGS sequence"/>
</dbReference>
<protein>
    <submittedName>
        <fullName evidence="2">Uncharacterized protein</fullName>
    </submittedName>
</protein>
<comment type="caution">
    <text evidence="2">The sequence shown here is derived from an EMBL/GenBank/DDBJ whole genome shotgun (WGS) entry which is preliminary data.</text>
</comment>
<evidence type="ECO:0000313" key="3">
    <source>
        <dbReference type="Proteomes" id="UP000824469"/>
    </source>
</evidence>
<gene>
    <name evidence="2" type="ORF">KI387_018548</name>
</gene>
<sequence length="308" mass="33436">MVATSRGRGLVFQVLSLAGSDALGKNGGLDPAGAFFPATIAGSMVAADGGKARFVGGGGRAPARPKRGGLSFLVAAANGCKTPPKPMAYAKQTPKVSFGDENMSALGHLAPDCQMVKKRIKGRVSWWKDFKLDNLVVFGLEDNDSDNVSVGHKENQEEILCEATPSPTNLAKKNHMEGKHGASSIRSLSSKVNQIYKNKVALEIQLPVHLDKNVDPNMGNRWKVVNNKEKGKTGSSPTTMSLRSQKGLFRGSQSEEKAENLKPRKSEISDFWVLEFRRFRIWGFGVSGGKIEKSTKNVRNLESLNPER</sequence>
<organism evidence="2 3">
    <name type="scientific">Taxus chinensis</name>
    <name type="common">Chinese yew</name>
    <name type="synonym">Taxus wallichiana var. chinensis</name>
    <dbReference type="NCBI Taxonomy" id="29808"/>
    <lineage>
        <taxon>Eukaryota</taxon>
        <taxon>Viridiplantae</taxon>
        <taxon>Streptophyta</taxon>
        <taxon>Embryophyta</taxon>
        <taxon>Tracheophyta</taxon>
        <taxon>Spermatophyta</taxon>
        <taxon>Pinopsida</taxon>
        <taxon>Pinidae</taxon>
        <taxon>Conifers II</taxon>
        <taxon>Cupressales</taxon>
        <taxon>Taxaceae</taxon>
        <taxon>Taxus</taxon>
    </lineage>
</organism>